<name>A0A1I9SA67_9CAUD</name>
<keyword evidence="2" id="KW-1185">Reference proteome</keyword>
<gene>
    <name evidence="1" type="ORF">SEA_WEASELS2_84</name>
</gene>
<evidence type="ECO:0000313" key="2">
    <source>
        <dbReference type="Proteomes" id="UP000224902"/>
    </source>
</evidence>
<proteinExistence type="predicted"/>
<reference evidence="2" key="1">
    <citation type="submission" date="2016-08" db="EMBL/GenBank/DDBJ databases">
        <authorList>
            <person name="Seilhamer J.J."/>
        </authorList>
    </citation>
    <scope>NUCLEOTIDE SEQUENCE [LARGE SCALE GENOMIC DNA]</scope>
</reference>
<protein>
    <submittedName>
        <fullName evidence="1">Uncharacterized protein</fullName>
    </submittedName>
</protein>
<dbReference type="OrthoDB" id="13173at10239"/>
<dbReference type="EMBL" id="KX774321">
    <property type="protein sequence ID" value="AOZ63673.1"/>
    <property type="molecule type" value="Genomic_DNA"/>
</dbReference>
<accession>A0A1I9SA67</accession>
<evidence type="ECO:0000313" key="1">
    <source>
        <dbReference type="EMBL" id="AOZ63673.1"/>
    </source>
</evidence>
<dbReference type="Proteomes" id="UP000224902">
    <property type="component" value="Segment"/>
</dbReference>
<sequence length="134" mass="15034">MIKVRIKVDKADLISRLEKFSAEMKVGLLPAWQRIGRRLHQAEISMAPVDTGNLRNSIETTAYVMGVKSKSDAIDPRNGYNYARIQHDGGYAEGWAGPHIIAGKFYMDIPLLRTDAGEELEYEIDKIIARCGLN</sequence>
<organism evidence="1 2">
    <name type="scientific">Rhodococcus phage Weasels2</name>
    <dbReference type="NCBI Taxonomy" id="1897437"/>
    <lineage>
        <taxon>Viruses</taxon>
        <taxon>Duplodnaviria</taxon>
        <taxon>Heunggongvirae</taxon>
        <taxon>Uroviricota</taxon>
        <taxon>Caudoviricetes</taxon>
        <taxon>Weaselvirus</taxon>
        <taxon>Weaselvirus weasel</taxon>
    </lineage>
</organism>